<reference evidence="1" key="2">
    <citation type="journal article" date="2015" name="Fish Shellfish Immunol.">
        <title>Early steps in the European eel (Anguilla anguilla)-Vibrio vulnificus interaction in the gills: Role of the RtxA13 toxin.</title>
        <authorList>
            <person name="Callol A."/>
            <person name="Pajuelo D."/>
            <person name="Ebbesson L."/>
            <person name="Teles M."/>
            <person name="MacKenzie S."/>
            <person name="Amaro C."/>
        </authorList>
    </citation>
    <scope>NUCLEOTIDE SEQUENCE</scope>
</reference>
<accession>A0A0E9P6M1</accession>
<dbReference type="AlphaFoldDB" id="A0A0E9P6M1"/>
<proteinExistence type="predicted"/>
<organism evidence="1">
    <name type="scientific">Anguilla anguilla</name>
    <name type="common">European freshwater eel</name>
    <name type="synonym">Muraena anguilla</name>
    <dbReference type="NCBI Taxonomy" id="7936"/>
    <lineage>
        <taxon>Eukaryota</taxon>
        <taxon>Metazoa</taxon>
        <taxon>Chordata</taxon>
        <taxon>Craniata</taxon>
        <taxon>Vertebrata</taxon>
        <taxon>Euteleostomi</taxon>
        <taxon>Actinopterygii</taxon>
        <taxon>Neopterygii</taxon>
        <taxon>Teleostei</taxon>
        <taxon>Anguilliformes</taxon>
        <taxon>Anguillidae</taxon>
        <taxon>Anguilla</taxon>
    </lineage>
</organism>
<reference evidence="1" key="1">
    <citation type="submission" date="2014-11" db="EMBL/GenBank/DDBJ databases">
        <authorList>
            <person name="Amaro Gonzalez C."/>
        </authorList>
    </citation>
    <scope>NUCLEOTIDE SEQUENCE</scope>
</reference>
<protein>
    <submittedName>
        <fullName evidence="1">Uncharacterized protein</fullName>
    </submittedName>
</protein>
<evidence type="ECO:0000313" key="1">
    <source>
        <dbReference type="EMBL" id="JAH00144.1"/>
    </source>
</evidence>
<sequence length="20" mass="2215">MFGFCIKILNIAGMIQSQSI</sequence>
<dbReference type="EMBL" id="GBXM01108433">
    <property type="protein sequence ID" value="JAH00144.1"/>
    <property type="molecule type" value="Transcribed_RNA"/>
</dbReference>
<name>A0A0E9P6M1_ANGAN</name>